<dbReference type="InterPro" id="IPR012910">
    <property type="entry name" value="Plug_dom"/>
</dbReference>
<dbReference type="GO" id="GO:0044718">
    <property type="term" value="P:siderophore transmembrane transport"/>
    <property type="evidence" value="ECO:0007669"/>
    <property type="project" value="TreeGrafter"/>
</dbReference>
<dbReference type="NCBIfam" id="TIGR04057">
    <property type="entry name" value="SusC_RagA_signa"/>
    <property type="match status" value="1"/>
</dbReference>
<feature type="domain" description="TonB-dependent receptor plug" evidence="10">
    <location>
        <begin position="118"/>
        <end position="238"/>
    </location>
</feature>
<proteinExistence type="inferred from homology"/>
<protein>
    <submittedName>
        <fullName evidence="11">SusC/RagA family TonB-linked outer membrane protein</fullName>
    </submittedName>
</protein>
<evidence type="ECO:0000256" key="2">
    <source>
        <dbReference type="ARBA" id="ARBA00022448"/>
    </source>
</evidence>
<dbReference type="InterPro" id="IPR008969">
    <property type="entry name" value="CarboxyPept-like_regulatory"/>
</dbReference>
<dbReference type="GO" id="GO:0015344">
    <property type="term" value="F:siderophore uptake transmembrane transporter activity"/>
    <property type="evidence" value="ECO:0007669"/>
    <property type="project" value="TreeGrafter"/>
</dbReference>
<accession>A0A371JSS9</accession>
<dbReference type="OrthoDB" id="9768177at2"/>
<evidence type="ECO:0000256" key="1">
    <source>
        <dbReference type="ARBA" id="ARBA00004571"/>
    </source>
</evidence>
<reference evidence="11 12" key="1">
    <citation type="submission" date="2018-08" db="EMBL/GenBank/DDBJ databases">
        <title>Muricauda nanhaiensis sp. nov., isolated from seawater of the South China Sea.</title>
        <authorList>
            <person name="Dang Y."/>
        </authorList>
    </citation>
    <scope>NUCLEOTIDE SEQUENCE [LARGE SCALE GENOMIC DNA]</scope>
    <source>
        <strain evidence="11 12">SM1704</strain>
    </source>
</reference>
<evidence type="ECO:0000313" key="12">
    <source>
        <dbReference type="Proteomes" id="UP000261828"/>
    </source>
</evidence>
<feature type="chain" id="PRO_5016779523" evidence="9">
    <location>
        <begin position="23"/>
        <end position="1034"/>
    </location>
</feature>
<dbReference type="AlphaFoldDB" id="A0A371JSS9"/>
<dbReference type="InterPro" id="IPR036942">
    <property type="entry name" value="Beta-barrel_TonB_sf"/>
</dbReference>
<evidence type="ECO:0000259" key="10">
    <source>
        <dbReference type="Pfam" id="PF07715"/>
    </source>
</evidence>
<dbReference type="PANTHER" id="PTHR30069">
    <property type="entry name" value="TONB-DEPENDENT OUTER MEMBRANE RECEPTOR"/>
    <property type="match status" value="1"/>
</dbReference>
<dbReference type="Pfam" id="PF07715">
    <property type="entry name" value="Plug"/>
    <property type="match status" value="1"/>
</dbReference>
<keyword evidence="2 8" id="KW-0813">Transport</keyword>
<evidence type="ECO:0000256" key="5">
    <source>
        <dbReference type="ARBA" id="ARBA00022729"/>
    </source>
</evidence>
<gene>
    <name evidence="11" type="ORF">DX873_01385</name>
</gene>
<keyword evidence="3 8" id="KW-1134">Transmembrane beta strand</keyword>
<keyword evidence="12" id="KW-1185">Reference proteome</keyword>
<dbReference type="InterPro" id="IPR039426">
    <property type="entry name" value="TonB-dep_rcpt-like"/>
</dbReference>
<dbReference type="PROSITE" id="PS52016">
    <property type="entry name" value="TONB_DEPENDENT_REC_3"/>
    <property type="match status" value="1"/>
</dbReference>
<dbReference type="Pfam" id="PF13715">
    <property type="entry name" value="CarbopepD_reg_2"/>
    <property type="match status" value="1"/>
</dbReference>
<dbReference type="Gene3D" id="2.170.130.10">
    <property type="entry name" value="TonB-dependent receptor, plug domain"/>
    <property type="match status" value="1"/>
</dbReference>
<evidence type="ECO:0000256" key="3">
    <source>
        <dbReference type="ARBA" id="ARBA00022452"/>
    </source>
</evidence>
<keyword evidence="6 8" id="KW-0472">Membrane</keyword>
<dbReference type="NCBIfam" id="TIGR04056">
    <property type="entry name" value="OMP_RagA_SusC"/>
    <property type="match status" value="1"/>
</dbReference>
<dbReference type="InterPro" id="IPR037066">
    <property type="entry name" value="Plug_dom_sf"/>
</dbReference>
<dbReference type="RefSeq" id="WP_116182744.1">
    <property type="nucleotide sequence ID" value="NZ_QTJX01000001.1"/>
</dbReference>
<comment type="caution">
    <text evidence="11">The sequence shown here is derived from an EMBL/GenBank/DDBJ whole genome shotgun (WGS) entry which is preliminary data.</text>
</comment>
<dbReference type="Proteomes" id="UP000261828">
    <property type="component" value="Unassembled WGS sequence"/>
</dbReference>
<comment type="subcellular location">
    <subcellularLocation>
        <location evidence="1 8">Cell outer membrane</location>
        <topology evidence="1 8">Multi-pass membrane protein</topology>
    </subcellularLocation>
</comment>
<evidence type="ECO:0000256" key="6">
    <source>
        <dbReference type="ARBA" id="ARBA00023136"/>
    </source>
</evidence>
<dbReference type="InterPro" id="IPR023996">
    <property type="entry name" value="TonB-dep_OMP_SusC/RagA"/>
</dbReference>
<evidence type="ECO:0000256" key="8">
    <source>
        <dbReference type="PROSITE-ProRule" id="PRU01360"/>
    </source>
</evidence>
<keyword evidence="5 9" id="KW-0732">Signal</keyword>
<keyword evidence="7 8" id="KW-0998">Cell outer membrane</keyword>
<organism evidence="11 12">
    <name type="scientific">Flagellimonas nanhaiensis</name>
    <dbReference type="NCBI Taxonomy" id="2292706"/>
    <lineage>
        <taxon>Bacteria</taxon>
        <taxon>Pseudomonadati</taxon>
        <taxon>Bacteroidota</taxon>
        <taxon>Flavobacteriia</taxon>
        <taxon>Flavobacteriales</taxon>
        <taxon>Flavobacteriaceae</taxon>
        <taxon>Flagellimonas</taxon>
    </lineage>
</organism>
<sequence>MKEIKKVLMFLVCLLALQGIEAQITVSGVITDADTGAPIPAITVVEEGTTNGTSADFDGNYTIDVPSNATLRFSSIGYATQSIAVNGRTTINVVMQEDTEMLGEVVVTALGIKKETRALGYSITEVAGEEISEIKQVNAINSLQGKIAGVNITQNATGAAGSSRIVIRGPSSFGNNQPLYVVDGIPIGNDNNGSAGEWGGADGGDGIASLNSNDVESVSVLKGGAASALYGSRAANGVILITTKSGAEAKGFGIEFNSTVTIDQFDTSIQDFQKEYGQGRFGEAPSSQEEALEDGYSSWGARLNGGNVVQWDGTSRPYTNRGDNGKKFYRTGSTFFNTVAITDANEKTNYRFSATDISNTDIVPGSNLNRKIFALNLGSTLAEKLTLNVNAKYSVEKTFGRPRLSDSPGNANFSVALLPANINVEDLAPGINEDGSENLFTDNVFSQNPYFAANFFRNEDTRNRFIGSASLRYDITDWLYLFGRAGIDQYTRRGVEVEPYGTGFRPLGSMNDRERRYTQVDSDIMIGVDKNVTEKIGISAFVGANRNKIESEELVLGGSDFIVAGLEDIGNLTNQSRSRTFSERAIGSVYGSAEFSYDSWAFLTVTGRNDWFSTLSFPGKETSNNEFYPSVNASVVLSDALDLPDVFDFLKIRGGYSEVAGGADEAYQLALTYQIFGQGHQGQPLGRISNSSLPNANLVPFSKKETEIGLDARMLDNRLTLDLSYYTNESSRLIVGVASSFTSGFPTAEANLGVIENKGIEFLIGGRPIVTENFTWNTSFNGSYNVSEVISTNEDESEIQVGQPRTFSVEIKQIVGEPFGTIKGRSFDRDAQGRIIYDIDSDGVPIAREAADREILGEGIPPLTLGWTNTFTYKDWSLNFLIDGKFGGQIYSGTNAIAYGNGLHKATLEGRENGLTVTGIDGATGSEFTTTVAPEDLQTYYGRINDFAEPFVEDADYIKFRQLALGYSLPSRFLENTFLQSVNVQFTAQNLFYLMRSVDNIDPEAAYNAGNSQGLEYFGVPPTRTYGFNLNVKF</sequence>
<dbReference type="InterPro" id="IPR023997">
    <property type="entry name" value="TonB-dep_OMP_SusC/RagA_CS"/>
</dbReference>
<dbReference type="SUPFAM" id="SSF56935">
    <property type="entry name" value="Porins"/>
    <property type="match status" value="1"/>
</dbReference>
<dbReference type="GO" id="GO:0009279">
    <property type="term" value="C:cell outer membrane"/>
    <property type="evidence" value="ECO:0007669"/>
    <property type="project" value="UniProtKB-SubCell"/>
</dbReference>
<evidence type="ECO:0000256" key="4">
    <source>
        <dbReference type="ARBA" id="ARBA00022692"/>
    </source>
</evidence>
<dbReference type="SUPFAM" id="SSF49464">
    <property type="entry name" value="Carboxypeptidase regulatory domain-like"/>
    <property type="match status" value="1"/>
</dbReference>
<evidence type="ECO:0000256" key="7">
    <source>
        <dbReference type="ARBA" id="ARBA00023237"/>
    </source>
</evidence>
<feature type="signal peptide" evidence="9">
    <location>
        <begin position="1"/>
        <end position="22"/>
    </location>
</feature>
<dbReference type="PANTHER" id="PTHR30069:SF29">
    <property type="entry name" value="HEMOGLOBIN AND HEMOGLOBIN-HAPTOGLOBIN-BINDING PROTEIN 1-RELATED"/>
    <property type="match status" value="1"/>
</dbReference>
<name>A0A371JSS9_9FLAO</name>
<dbReference type="Gene3D" id="2.60.40.1120">
    <property type="entry name" value="Carboxypeptidase-like, regulatory domain"/>
    <property type="match status" value="1"/>
</dbReference>
<dbReference type="EMBL" id="QTJX01000001">
    <property type="protein sequence ID" value="RDY60861.1"/>
    <property type="molecule type" value="Genomic_DNA"/>
</dbReference>
<dbReference type="Gene3D" id="2.40.170.20">
    <property type="entry name" value="TonB-dependent receptor, beta-barrel domain"/>
    <property type="match status" value="1"/>
</dbReference>
<evidence type="ECO:0000313" key="11">
    <source>
        <dbReference type="EMBL" id="RDY60861.1"/>
    </source>
</evidence>
<comment type="similarity">
    <text evidence="8">Belongs to the TonB-dependent receptor family.</text>
</comment>
<keyword evidence="4 8" id="KW-0812">Transmembrane</keyword>
<evidence type="ECO:0000256" key="9">
    <source>
        <dbReference type="SAM" id="SignalP"/>
    </source>
</evidence>